<comment type="caution">
    <text evidence="7">The sequence shown here is derived from an EMBL/GenBank/DDBJ whole genome shotgun (WGS) entry which is preliminary data.</text>
</comment>
<dbReference type="Pfam" id="PF00440">
    <property type="entry name" value="TetR_N"/>
    <property type="match status" value="1"/>
</dbReference>
<protein>
    <submittedName>
        <fullName evidence="7">TetR family transcriptional regulator</fullName>
    </submittedName>
</protein>
<reference evidence="7" key="1">
    <citation type="submission" date="2020-12" db="EMBL/GenBank/DDBJ databases">
        <title>The genome sequence of Inhella sp. 1Y17.</title>
        <authorList>
            <person name="Liu Y."/>
        </authorList>
    </citation>
    <scope>NUCLEOTIDE SEQUENCE</scope>
    <source>
        <strain evidence="7">1Y17</strain>
    </source>
</reference>
<dbReference type="SUPFAM" id="SSF48498">
    <property type="entry name" value="Tetracyclin repressor-like, C-terminal domain"/>
    <property type="match status" value="1"/>
</dbReference>
<evidence type="ECO:0000256" key="5">
    <source>
        <dbReference type="PROSITE-ProRule" id="PRU00335"/>
    </source>
</evidence>
<evidence type="ECO:0000259" key="6">
    <source>
        <dbReference type="PROSITE" id="PS50977"/>
    </source>
</evidence>
<dbReference type="InterPro" id="IPR050109">
    <property type="entry name" value="HTH-type_TetR-like_transc_reg"/>
</dbReference>
<dbReference type="RefSeq" id="WP_198109699.1">
    <property type="nucleotide sequence ID" value="NZ_JAEDAK010000002.1"/>
</dbReference>
<keyword evidence="1" id="KW-0678">Repressor</keyword>
<keyword evidence="4" id="KW-0804">Transcription</keyword>
<gene>
    <name evidence="7" type="ORF">I7X39_04140</name>
</gene>
<dbReference type="InterPro" id="IPR036271">
    <property type="entry name" value="Tet_transcr_reg_TetR-rel_C_sf"/>
</dbReference>
<name>A0A931J4N7_9BURK</name>
<evidence type="ECO:0000313" key="8">
    <source>
        <dbReference type="Proteomes" id="UP000613266"/>
    </source>
</evidence>
<feature type="domain" description="HTH tetR-type" evidence="6">
    <location>
        <begin position="10"/>
        <end position="70"/>
    </location>
</feature>
<evidence type="ECO:0000256" key="1">
    <source>
        <dbReference type="ARBA" id="ARBA00022491"/>
    </source>
</evidence>
<dbReference type="Proteomes" id="UP000613266">
    <property type="component" value="Unassembled WGS sequence"/>
</dbReference>
<dbReference type="PANTHER" id="PTHR30055:SF240">
    <property type="entry name" value="HTH-TYPE TRANSCRIPTIONAL REGULATOR ACRR"/>
    <property type="match status" value="1"/>
</dbReference>
<keyword evidence="8" id="KW-1185">Reference proteome</keyword>
<evidence type="ECO:0000256" key="3">
    <source>
        <dbReference type="ARBA" id="ARBA00023125"/>
    </source>
</evidence>
<evidence type="ECO:0000256" key="4">
    <source>
        <dbReference type="ARBA" id="ARBA00023163"/>
    </source>
</evidence>
<dbReference type="InterPro" id="IPR001647">
    <property type="entry name" value="HTH_TetR"/>
</dbReference>
<organism evidence="7 8">
    <name type="scientific">Inhella proteolytica</name>
    <dbReference type="NCBI Taxonomy" id="2795029"/>
    <lineage>
        <taxon>Bacteria</taxon>
        <taxon>Pseudomonadati</taxon>
        <taxon>Pseudomonadota</taxon>
        <taxon>Betaproteobacteria</taxon>
        <taxon>Burkholderiales</taxon>
        <taxon>Sphaerotilaceae</taxon>
        <taxon>Inhella</taxon>
    </lineage>
</organism>
<dbReference type="GO" id="GO:0003700">
    <property type="term" value="F:DNA-binding transcription factor activity"/>
    <property type="evidence" value="ECO:0007669"/>
    <property type="project" value="TreeGrafter"/>
</dbReference>
<keyword evidence="3 5" id="KW-0238">DNA-binding</keyword>
<dbReference type="EMBL" id="JAEDAK010000002">
    <property type="protein sequence ID" value="MBH9576090.1"/>
    <property type="molecule type" value="Genomic_DNA"/>
</dbReference>
<sequence length="230" mass="25201">MVRKTKQEALETRQKLLDAAEQLFHAQGVSHTSLQDIASATGMTRGAVYWHFKNKAELFTAMMDRATLPLEAAPPEAPCLQQPGLAALRWGLVHLFHLTAHCSRTRRVFEIALQKMEFSGELAALSQRKAEAHQRWVERHQSNLEGAVRAGQLPASLDTRQAAIGLVALCHGLLHQWLLQPSTFDLTQVGEAATESYLQGLAHQGASLLPAIPPAERARLLACVQAQAPA</sequence>
<proteinExistence type="predicted"/>
<dbReference type="AlphaFoldDB" id="A0A931J4N7"/>
<keyword evidence="2" id="KW-0805">Transcription regulation</keyword>
<evidence type="ECO:0000313" key="7">
    <source>
        <dbReference type="EMBL" id="MBH9576090.1"/>
    </source>
</evidence>
<dbReference type="GO" id="GO:0000976">
    <property type="term" value="F:transcription cis-regulatory region binding"/>
    <property type="evidence" value="ECO:0007669"/>
    <property type="project" value="TreeGrafter"/>
</dbReference>
<dbReference type="PANTHER" id="PTHR30055">
    <property type="entry name" value="HTH-TYPE TRANSCRIPTIONAL REGULATOR RUTR"/>
    <property type="match status" value="1"/>
</dbReference>
<dbReference type="PRINTS" id="PR00455">
    <property type="entry name" value="HTHTETR"/>
</dbReference>
<evidence type="ECO:0000256" key="2">
    <source>
        <dbReference type="ARBA" id="ARBA00023015"/>
    </source>
</evidence>
<dbReference type="PROSITE" id="PS50977">
    <property type="entry name" value="HTH_TETR_2"/>
    <property type="match status" value="1"/>
</dbReference>
<dbReference type="InterPro" id="IPR013572">
    <property type="entry name" value="Tscrpt_reg_MAATS_C"/>
</dbReference>
<dbReference type="Gene3D" id="1.10.357.10">
    <property type="entry name" value="Tetracycline Repressor, domain 2"/>
    <property type="match status" value="1"/>
</dbReference>
<accession>A0A931J4N7</accession>
<dbReference type="Pfam" id="PF08361">
    <property type="entry name" value="TetR_C_2"/>
    <property type="match status" value="1"/>
</dbReference>
<feature type="DNA-binding region" description="H-T-H motif" evidence="5">
    <location>
        <begin position="33"/>
        <end position="52"/>
    </location>
</feature>
<dbReference type="SUPFAM" id="SSF46689">
    <property type="entry name" value="Homeodomain-like"/>
    <property type="match status" value="1"/>
</dbReference>
<dbReference type="InterPro" id="IPR009057">
    <property type="entry name" value="Homeodomain-like_sf"/>
</dbReference>